<proteinExistence type="predicted"/>
<name>A0ABY6UA42_BIOOC</name>
<gene>
    <name evidence="2" type="ORF">CLO192961_LOCUS199752</name>
</gene>
<evidence type="ECO:0000313" key="2">
    <source>
        <dbReference type="EMBL" id="VUC26909.1"/>
    </source>
</evidence>
<keyword evidence="3" id="KW-1185">Reference proteome</keyword>
<dbReference type="EMBL" id="CABFNS010000760">
    <property type="protein sequence ID" value="VUC26909.1"/>
    <property type="molecule type" value="Genomic_DNA"/>
</dbReference>
<feature type="compositionally biased region" description="Low complexity" evidence="1">
    <location>
        <begin position="25"/>
        <end position="42"/>
    </location>
</feature>
<evidence type="ECO:0000313" key="3">
    <source>
        <dbReference type="Proteomes" id="UP000766486"/>
    </source>
</evidence>
<dbReference type="Proteomes" id="UP000766486">
    <property type="component" value="Unassembled WGS sequence"/>
</dbReference>
<feature type="region of interest" description="Disordered" evidence="1">
    <location>
        <begin position="112"/>
        <end position="135"/>
    </location>
</feature>
<sequence>MATVRLGLGENVWTAASAANNNSNKFARTGRASSVSSGYNSRSHSRASSRSSRRSYVTLMNDFIEEEYIEKSSIWDIREETSDDSRFSENPMAAGVLDDQYLFQSLNSILSGEVPQHQQPRSASSSVTNSPRPSI</sequence>
<evidence type="ECO:0000256" key="1">
    <source>
        <dbReference type="SAM" id="MobiDB-lite"/>
    </source>
</evidence>
<accession>A0ABY6UA42</accession>
<feature type="region of interest" description="Disordered" evidence="1">
    <location>
        <begin position="25"/>
        <end position="52"/>
    </location>
</feature>
<protein>
    <submittedName>
        <fullName evidence="2">Uncharacterized protein</fullName>
    </submittedName>
</protein>
<organism evidence="2 3">
    <name type="scientific">Bionectria ochroleuca</name>
    <name type="common">Gliocladium roseum</name>
    <dbReference type="NCBI Taxonomy" id="29856"/>
    <lineage>
        <taxon>Eukaryota</taxon>
        <taxon>Fungi</taxon>
        <taxon>Dikarya</taxon>
        <taxon>Ascomycota</taxon>
        <taxon>Pezizomycotina</taxon>
        <taxon>Sordariomycetes</taxon>
        <taxon>Hypocreomycetidae</taxon>
        <taxon>Hypocreales</taxon>
        <taxon>Bionectriaceae</taxon>
        <taxon>Clonostachys</taxon>
    </lineage>
</organism>
<feature type="compositionally biased region" description="Basic residues" evidence="1">
    <location>
        <begin position="43"/>
        <end position="52"/>
    </location>
</feature>
<reference evidence="2 3" key="1">
    <citation type="submission" date="2019-06" db="EMBL/GenBank/DDBJ databases">
        <authorList>
            <person name="Broberg M."/>
        </authorList>
    </citation>
    <scope>NUCLEOTIDE SEQUENCE [LARGE SCALE GENOMIC DNA]</scope>
</reference>
<comment type="caution">
    <text evidence="2">The sequence shown here is derived from an EMBL/GenBank/DDBJ whole genome shotgun (WGS) entry which is preliminary data.</text>
</comment>